<feature type="compositionally biased region" description="Low complexity" evidence="3">
    <location>
        <begin position="25"/>
        <end position="37"/>
    </location>
</feature>
<dbReference type="GO" id="GO:0003723">
    <property type="term" value="F:RNA binding"/>
    <property type="evidence" value="ECO:0007669"/>
    <property type="project" value="InterPro"/>
</dbReference>
<evidence type="ECO:0000256" key="2">
    <source>
        <dbReference type="ARBA" id="ARBA00022490"/>
    </source>
</evidence>
<evidence type="ECO:0000313" key="6">
    <source>
        <dbReference type="Proteomes" id="UP001161438"/>
    </source>
</evidence>
<name>A0AA35ND33_SACMI</name>
<dbReference type="RefSeq" id="XP_056079390.1">
    <property type="nucleotide sequence ID" value="XM_056225587.1"/>
</dbReference>
<evidence type="ECO:0000256" key="3">
    <source>
        <dbReference type="SAM" id="MobiDB-lite"/>
    </source>
</evidence>
<protein>
    <recommendedName>
        <fullName evidence="7">Capsid protein</fullName>
    </recommendedName>
</protein>
<dbReference type="AlphaFoldDB" id="A0AA35ND33"/>
<feature type="chain" id="PRO_5041292873" description="Capsid protein" evidence="4">
    <location>
        <begin position="16"/>
        <end position="372"/>
    </location>
</feature>
<feature type="region of interest" description="Disordered" evidence="3">
    <location>
        <begin position="24"/>
        <end position="95"/>
    </location>
</feature>
<sequence>MTLLLLLSYHNCCCCNKNPLSSHGSAYASAPSEEAPSNQDPFAVPASNLPEFDRDSTKVNSQQATTPETSAVPENHHHVPPQPASVPPPQDGQYQQHGMMTSNKAMGSSWAHYQRPSMMTYSSCQTSPAYYQPDPHSEMPQAKTKVRNNVLPPHTLTSEENFSTWVKFYIRFLKNSDLGDIIPNDQGEIKRQMTYEEHAYIYNTFQALAPFHLLPTWVKQILEINYTDILTVLCKSVFKMQTNNQELKDWIALANLEYNGSTSADTFEITVSTIIQRLKENNINVSDRLGCQLILKGLSGDYKYLRNQYRTKTNMKLSQLFAEIQLIYDENKIMNLNKPTQSKQHSEYRNVSRTSPNTTNTKVTTRNYHYNK</sequence>
<dbReference type="GO" id="GO:0005737">
    <property type="term" value="C:cytoplasm"/>
    <property type="evidence" value="ECO:0007669"/>
    <property type="project" value="UniProtKB-SubCell"/>
</dbReference>
<keyword evidence="4" id="KW-0732">Signal</keyword>
<evidence type="ECO:0008006" key="7">
    <source>
        <dbReference type="Google" id="ProtNLM"/>
    </source>
</evidence>
<dbReference type="EMBL" id="OX365771">
    <property type="protein sequence ID" value="CAI4036270.1"/>
    <property type="molecule type" value="Genomic_DNA"/>
</dbReference>
<reference evidence="5" key="1">
    <citation type="submission" date="2022-10" db="EMBL/GenBank/DDBJ databases">
        <authorList>
            <person name="Byrne P K."/>
        </authorList>
    </citation>
    <scope>NUCLEOTIDE SEQUENCE</scope>
    <source>
        <strain evidence="5">IFO1815</strain>
    </source>
</reference>
<feature type="compositionally biased region" description="Pro residues" evidence="3">
    <location>
        <begin position="80"/>
        <end position="90"/>
    </location>
</feature>
<gene>
    <name evidence="5" type="primary">SMKI15G1080</name>
    <name evidence="5" type="ORF">SMKI_15G1080</name>
</gene>
<accession>A0AA35ND33</accession>
<evidence type="ECO:0000256" key="4">
    <source>
        <dbReference type="SAM" id="SignalP"/>
    </source>
</evidence>
<evidence type="ECO:0000256" key="1">
    <source>
        <dbReference type="ARBA" id="ARBA00004496"/>
    </source>
</evidence>
<evidence type="ECO:0000313" key="5">
    <source>
        <dbReference type="EMBL" id="CAI4036270.1"/>
    </source>
</evidence>
<feature type="compositionally biased region" description="Polar residues" evidence="3">
    <location>
        <begin position="58"/>
        <end position="69"/>
    </location>
</feature>
<keyword evidence="2" id="KW-0963">Cytoplasm</keyword>
<dbReference type="GeneID" id="80921178"/>
<dbReference type="InterPro" id="IPR015820">
    <property type="entry name" value="TYA"/>
</dbReference>
<dbReference type="Pfam" id="PF01021">
    <property type="entry name" value="TYA"/>
    <property type="match status" value="1"/>
</dbReference>
<feature type="region of interest" description="Disordered" evidence="3">
    <location>
        <begin position="339"/>
        <end position="372"/>
    </location>
</feature>
<organism evidence="5 6">
    <name type="scientific">Saccharomyces mikatae IFO 1815</name>
    <dbReference type="NCBI Taxonomy" id="226126"/>
    <lineage>
        <taxon>Eukaryota</taxon>
        <taxon>Fungi</taxon>
        <taxon>Dikarya</taxon>
        <taxon>Ascomycota</taxon>
        <taxon>Saccharomycotina</taxon>
        <taxon>Saccharomycetes</taxon>
        <taxon>Saccharomycetales</taxon>
        <taxon>Saccharomycetaceae</taxon>
        <taxon>Saccharomyces</taxon>
    </lineage>
</organism>
<comment type="subcellular location">
    <subcellularLocation>
        <location evidence="1">Cytoplasm</location>
    </subcellularLocation>
</comment>
<dbReference type="Proteomes" id="UP001161438">
    <property type="component" value="Chromosome 15"/>
</dbReference>
<feature type="signal peptide" evidence="4">
    <location>
        <begin position="1"/>
        <end position="15"/>
    </location>
</feature>
<feature type="compositionally biased region" description="Low complexity" evidence="3">
    <location>
        <begin position="354"/>
        <end position="372"/>
    </location>
</feature>
<proteinExistence type="predicted"/>
<keyword evidence="6" id="KW-1185">Reference proteome</keyword>